<keyword evidence="3" id="KW-1185">Reference proteome</keyword>
<organism evidence="2 3">
    <name type="scientific">Epichloe festucae (strain Fl1)</name>
    <dbReference type="NCBI Taxonomy" id="877507"/>
    <lineage>
        <taxon>Eukaryota</taxon>
        <taxon>Fungi</taxon>
        <taxon>Dikarya</taxon>
        <taxon>Ascomycota</taxon>
        <taxon>Pezizomycotina</taxon>
        <taxon>Sordariomycetes</taxon>
        <taxon>Hypocreomycetidae</taxon>
        <taxon>Hypocreales</taxon>
        <taxon>Clavicipitaceae</taxon>
        <taxon>Epichloe</taxon>
    </lineage>
</organism>
<keyword evidence="1" id="KW-1133">Transmembrane helix</keyword>
<evidence type="ECO:0000313" key="2">
    <source>
        <dbReference type="EMBL" id="QPH05018.1"/>
    </source>
</evidence>
<dbReference type="AlphaFoldDB" id="A0A7S9PWR7"/>
<dbReference type="Proteomes" id="UP000594364">
    <property type="component" value="Chromosome 4"/>
</dbReference>
<feature type="transmembrane region" description="Helical" evidence="1">
    <location>
        <begin position="62"/>
        <end position="81"/>
    </location>
</feature>
<evidence type="ECO:0000313" key="3">
    <source>
        <dbReference type="Proteomes" id="UP000594364"/>
    </source>
</evidence>
<dbReference type="OrthoDB" id="4261061at2759"/>
<proteinExistence type="predicted"/>
<feature type="transmembrane region" description="Helical" evidence="1">
    <location>
        <begin position="22"/>
        <end position="42"/>
    </location>
</feature>
<accession>A0A7S9PWR7</accession>
<reference evidence="2 3" key="1">
    <citation type="journal article" date="2018" name="PLoS Genet.">
        <title>Repeat elements organise 3D genome structure and mediate transcription in the filamentous fungus Epichloe festucae.</title>
        <authorList>
            <person name="Winter D.J."/>
            <person name="Ganley A.R.D."/>
            <person name="Young C.A."/>
            <person name="Liachko I."/>
            <person name="Schardl C.L."/>
            <person name="Dupont P.Y."/>
            <person name="Berry D."/>
            <person name="Ram A."/>
            <person name="Scott B."/>
            <person name="Cox M.P."/>
        </authorList>
    </citation>
    <scope>NUCLEOTIDE SEQUENCE [LARGE SCALE GENOMIC DNA]</scope>
    <source>
        <strain evidence="2 3">Fl1</strain>
    </source>
</reference>
<gene>
    <name evidence="2" type="ORF">C2857_002465</name>
</gene>
<evidence type="ECO:0000256" key="1">
    <source>
        <dbReference type="SAM" id="Phobius"/>
    </source>
</evidence>
<sequence length="158" mass="17642">MKLPSSPVVPWRGKSDGDTSKYKYPAILAGAAVMMVVGWPLILWTEMIVQRNHVESDTDIVAIWLFVAQVVAMILPSFDGLEARKLTGSFLQEDVSFSERTRDPSVLVLSMMCLRDPQVVVVVVVVVTPVVYQENMQDIVPHYFQGQECFATPREANA</sequence>
<dbReference type="EMBL" id="CP031388">
    <property type="protein sequence ID" value="QPH05018.1"/>
    <property type="molecule type" value="Genomic_DNA"/>
</dbReference>
<protein>
    <submittedName>
        <fullName evidence="2">Uncharacterized protein</fullName>
    </submittedName>
</protein>
<keyword evidence="1" id="KW-0812">Transmembrane</keyword>
<name>A0A7S9PWR7_EPIFF</name>
<keyword evidence="1" id="KW-0472">Membrane</keyword>